<evidence type="ECO:0000256" key="6">
    <source>
        <dbReference type="SAM" id="Phobius"/>
    </source>
</evidence>
<dbReference type="GO" id="GO:0005886">
    <property type="term" value="C:plasma membrane"/>
    <property type="evidence" value="ECO:0007669"/>
    <property type="project" value="UniProtKB-SubCell"/>
</dbReference>
<evidence type="ECO:0000256" key="4">
    <source>
        <dbReference type="ARBA" id="ARBA00022989"/>
    </source>
</evidence>
<keyword evidence="4 6" id="KW-1133">Transmembrane helix</keyword>
<keyword evidence="8" id="KW-1185">Reference proteome</keyword>
<feature type="transmembrane region" description="Helical" evidence="6">
    <location>
        <begin position="17"/>
        <end position="38"/>
    </location>
</feature>
<protein>
    <submittedName>
        <fullName evidence="7">Flippase-like domain-containing protein</fullName>
    </submittedName>
</protein>
<dbReference type="Proteomes" id="UP000474957">
    <property type="component" value="Unassembled WGS sequence"/>
</dbReference>
<keyword evidence="2" id="KW-1003">Cell membrane</keyword>
<evidence type="ECO:0000313" key="8">
    <source>
        <dbReference type="Proteomes" id="UP000474957"/>
    </source>
</evidence>
<dbReference type="NCBIfam" id="TIGR00374">
    <property type="entry name" value="flippase-like domain"/>
    <property type="match status" value="1"/>
</dbReference>
<dbReference type="RefSeq" id="WP_154444389.1">
    <property type="nucleotide sequence ID" value="NZ_WIND01000001.1"/>
</dbReference>
<proteinExistence type="predicted"/>
<feature type="transmembrane region" description="Helical" evidence="6">
    <location>
        <begin position="138"/>
        <end position="157"/>
    </location>
</feature>
<feature type="transmembrane region" description="Helical" evidence="6">
    <location>
        <begin position="210"/>
        <end position="228"/>
    </location>
</feature>
<feature type="transmembrane region" description="Helical" evidence="6">
    <location>
        <begin position="296"/>
        <end position="317"/>
    </location>
</feature>
<feature type="transmembrane region" description="Helical" evidence="6">
    <location>
        <begin position="234"/>
        <end position="257"/>
    </location>
</feature>
<sequence>MTDATHPTHPARPRRDVWLTAGLVAVMVLGLAGLAAATGWQETWASIGRLTPGQVALLLLLALANYMLRALRWQLYCRVQRIPVTFRQTLRHYLGGFAMTATPGRVGELVRLRWITQETGTPLERCAALVVVDRAADLAAIGLLTAVAVAFSTAGLAGGLPVAVLSVVAAIMVTRASLLTAALELGWRLLGRWPRLFGRARRAAQALRPFSAWQVVLPALALGGLGWLAEGLSFHLLLGWMGAEVSLWTAVGIFLIAMVTGGATGAPGGLGGAEAAMVALLTLEGVPLSVSIPATAVIRLTTLWFAIAIGLAMFPLATRAATRGAHAA</sequence>
<keyword evidence="5 6" id="KW-0472">Membrane</keyword>
<comment type="subcellular location">
    <subcellularLocation>
        <location evidence="1">Cell membrane</location>
        <topology evidence="1">Multi-pass membrane protein</topology>
    </subcellularLocation>
</comment>
<comment type="caution">
    <text evidence="7">The sequence shown here is derived from an EMBL/GenBank/DDBJ whole genome shotgun (WGS) entry which is preliminary data.</text>
</comment>
<dbReference type="Pfam" id="PF03706">
    <property type="entry name" value="LPG_synthase_TM"/>
    <property type="match status" value="1"/>
</dbReference>
<dbReference type="EMBL" id="WIND01000001">
    <property type="protein sequence ID" value="MSU88381.1"/>
    <property type="molecule type" value="Genomic_DNA"/>
</dbReference>
<dbReference type="AlphaFoldDB" id="A0A6L5YVQ7"/>
<accession>A0A6L5YVQ7</accession>
<organism evidence="7 8">
    <name type="scientific">Halovulum marinum</name>
    <dbReference type="NCBI Taxonomy" id="2662447"/>
    <lineage>
        <taxon>Bacteria</taxon>
        <taxon>Pseudomonadati</taxon>
        <taxon>Pseudomonadota</taxon>
        <taxon>Alphaproteobacteria</taxon>
        <taxon>Rhodobacterales</taxon>
        <taxon>Paracoccaceae</taxon>
        <taxon>Halovulum</taxon>
    </lineage>
</organism>
<evidence type="ECO:0000256" key="2">
    <source>
        <dbReference type="ARBA" id="ARBA00022475"/>
    </source>
</evidence>
<feature type="transmembrane region" description="Helical" evidence="6">
    <location>
        <begin position="269"/>
        <end position="290"/>
    </location>
</feature>
<evidence type="ECO:0000313" key="7">
    <source>
        <dbReference type="EMBL" id="MSU88381.1"/>
    </source>
</evidence>
<reference evidence="7 8" key="1">
    <citation type="submission" date="2019-10" db="EMBL/GenBank/DDBJ databases">
        <title>Cognatihalovulum marinum gen. nov. sp. nov., a new member of the family Rhodobacteraceae isolated from deep seawater of the Northwest Indian Ocean.</title>
        <authorList>
            <person name="Ruan C."/>
            <person name="Wang J."/>
            <person name="Zheng X."/>
            <person name="Song L."/>
            <person name="Zhu Y."/>
            <person name="Huang Y."/>
            <person name="Lu Z."/>
            <person name="Du W."/>
            <person name="Huang L."/>
            <person name="Dai X."/>
        </authorList>
    </citation>
    <scope>NUCLEOTIDE SEQUENCE [LARGE SCALE GENOMIC DNA]</scope>
    <source>
        <strain evidence="7 8">2CG4</strain>
    </source>
</reference>
<dbReference type="PANTHER" id="PTHR39087:SF2">
    <property type="entry name" value="UPF0104 MEMBRANE PROTEIN MJ1595"/>
    <property type="match status" value="1"/>
</dbReference>
<feature type="transmembrane region" description="Helical" evidence="6">
    <location>
        <begin position="50"/>
        <end position="68"/>
    </location>
</feature>
<gene>
    <name evidence="7" type="ORF">GE300_01965</name>
</gene>
<dbReference type="PANTHER" id="PTHR39087">
    <property type="entry name" value="UPF0104 MEMBRANE PROTEIN MJ1595"/>
    <property type="match status" value="1"/>
</dbReference>
<feature type="transmembrane region" description="Helical" evidence="6">
    <location>
        <begin position="163"/>
        <end position="190"/>
    </location>
</feature>
<dbReference type="InterPro" id="IPR022791">
    <property type="entry name" value="L-PG_synthase/AglD"/>
</dbReference>
<evidence type="ECO:0000256" key="5">
    <source>
        <dbReference type="ARBA" id="ARBA00023136"/>
    </source>
</evidence>
<evidence type="ECO:0000256" key="1">
    <source>
        <dbReference type="ARBA" id="ARBA00004651"/>
    </source>
</evidence>
<keyword evidence="3 6" id="KW-0812">Transmembrane</keyword>
<name>A0A6L5YVQ7_9RHOB</name>
<evidence type="ECO:0000256" key="3">
    <source>
        <dbReference type="ARBA" id="ARBA00022692"/>
    </source>
</evidence>